<dbReference type="EMBL" id="VSDO01000005">
    <property type="protein sequence ID" value="TYA10966.1"/>
    <property type="molecule type" value="Genomic_DNA"/>
</dbReference>
<evidence type="ECO:0000313" key="2">
    <source>
        <dbReference type="EMBL" id="TYA10966.1"/>
    </source>
</evidence>
<keyword evidence="3" id="KW-1185">Reference proteome</keyword>
<sequence>MRFVGIDPATKTGFVALNEQGSVEVEVELIGKGRKEPGGLTAYQLVSLENQIYRLLQPGDIIAIEEPAYGTNMGVTTGMIHGGLRTMIIRRQLDYFDVNPNYTKSFVNSNRRAKEGEDKKKIIAAAVLAHYGYKHGSDNVTDAFIIAHIAKGIYEAQQGSWLEDYLPYQREVITKIVKPPPKESKKPKQKSNKRRGKPAAADSHTHLTEQPFLF</sequence>
<feature type="compositionally biased region" description="Basic residues" evidence="1">
    <location>
        <begin position="187"/>
        <end position="197"/>
    </location>
</feature>
<dbReference type="OrthoDB" id="2850721at2"/>
<proteinExistence type="predicted"/>
<evidence type="ECO:0000256" key="1">
    <source>
        <dbReference type="SAM" id="MobiDB-lite"/>
    </source>
</evidence>
<dbReference type="Proteomes" id="UP000325218">
    <property type="component" value="Unassembled WGS sequence"/>
</dbReference>
<protein>
    <submittedName>
        <fullName evidence="2">Uncharacterized protein</fullName>
    </submittedName>
</protein>
<dbReference type="SUPFAM" id="SSF53098">
    <property type="entry name" value="Ribonuclease H-like"/>
    <property type="match status" value="1"/>
</dbReference>
<feature type="region of interest" description="Disordered" evidence="1">
    <location>
        <begin position="177"/>
        <end position="214"/>
    </location>
</feature>
<dbReference type="AlphaFoldDB" id="A0A5D0CLY6"/>
<dbReference type="InterPro" id="IPR036397">
    <property type="entry name" value="RNaseH_sf"/>
</dbReference>
<evidence type="ECO:0000313" key="3">
    <source>
        <dbReference type="Proteomes" id="UP000325218"/>
    </source>
</evidence>
<gene>
    <name evidence="2" type="ORF">FRY98_24685</name>
</gene>
<comment type="caution">
    <text evidence="2">The sequence shown here is derived from an EMBL/GenBank/DDBJ whole genome shotgun (WGS) entry which is preliminary data.</text>
</comment>
<dbReference type="GO" id="GO:0003676">
    <property type="term" value="F:nucleic acid binding"/>
    <property type="evidence" value="ECO:0007669"/>
    <property type="project" value="InterPro"/>
</dbReference>
<organism evidence="2 3">
    <name type="scientific">Paenibacillus faecis</name>
    <dbReference type="NCBI Taxonomy" id="862114"/>
    <lineage>
        <taxon>Bacteria</taxon>
        <taxon>Bacillati</taxon>
        <taxon>Bacillota</taxon>
        <taxon>Bacilli</taxon>
        <taxon>Bacillales</taxon>
        <taxon>Paenibacillaceae</taxon>
        <taxon>Paenibacillus</taxon>
    </lineage>
</organism>
<dbReference type="RefSeq" id="WP_148457141.1">
    <property type="nucleotide sequence ID" value="NZ_VSDO01000005.1"/>
</dbReference>
<name>A0A5D0CLY6_9BACL</name>
<dbReference type="Gene3D" id="3.30.420.10">
    <property type="entry name" value="Ribonuclease H-like superfamily/Ribonuclease H"/>
    <property type="match status" value="1"/>
</dbReference>
<reference evidence="2 3" key="1">
    <citation type="submission" date="2019-08" db="EMBL/GenBank/DDBJ databases">
        <title>Genome sequencing of Paenibacillus faecis DSM 23593(T).</title>
        <authorList>
            <person name="Kook J.-K."/>
            <person name="Park S.-N."/>
            <person name="Lim Y.K."/>
        </authorList>
    </citation>
    <scope>NUCLEOTIDE SEQUENCE [LARGE SCALE GENOMIC DNA]</scope>
    <source>
        <strain evidence="2 3">DSM 23593</strain>
    </source>
</reference>
<accession>A0A5D0CLY6</accession>
<dbReference type="InterPro" id="IPR012337">
    <property type="entry name" value="RNaseH-like_sf"/>
</dbReference>